<dbReference type="Gene3D" id="3.10.20.30">
    <property type="match status" value="1"/>
</dbReference>
<dbReference type="InterPro" id="IPR016208">
    <property type="entry name" value="Ald_Oxase/xanthine_DH-like"/>
</dbReference>
<dbReference type="InterPro" id="IPR001041">
    <property type="entry name" value="2Fe-2S_ferredoxin-type"/>
</dbReference>
<dbReference type="InterPro" id="IPR005107">
    <property type="entry name" value="CO_DH_flav_C"/>
</dbReference>
<dbReference type="EMBL" id="HACG01030997">
    <property type="protein sequence ID" value="CEK77862.1"/>
    <property type="molecule type" value="Transcribed_RNA"/>
</dbReference>
<evidence type="ECO:0000259" key="9">
    <source>
        <dbReference type="PROSITE" id="PS51387"/>
    </source>
</evidence>
<dbReference type="GO" id="GO:0051537">
    <property type="term" value="F:2 iron, 2 sulfur cluster binding"/>
    <property type="evidence" value="ECO:0007669"/>
    <property type="project" value="UniProtKB-KW"/>
</dbReference>
<dbReference type="InterPro" id="IPR016166">
    <property type="entry name" value="FAD-bd_PCMH"/>
</dbReference>
<evidence type="ECO:0000256" key="6">
    <source>
        <dbReference type="ARBA" id="ARBA00023004"/>
    </source>
</evidence>
<gene>
    <name evidence="11" type="primary">ORF107048</name>
    <name evidence="10" type="synonym">ORF107045</name>
    <name evidence="12" type="synonym">ORF107051</name>
</gene>
<dbReference type="InterPro" id="IPR002888">
    <property type="entry name" value="2Fe-2S-bd"/>
</dbReference>
<dbReference type="PANTHER" id="PTHR45444">
    <property type="entry name" value="XANTHINE DEHYDROGENASE"/>
    <property type="match status" value="1"/>
</dbReference>
<keyword evidence="2" id="KW-0001">2Fe-2S</keyword>
<dbReference type="PANTHER" id="PTHR45444:SF3">
    <property type="entry name" value="XANTHINE DEHYDROGENASE"/>
    <property type="match status" value="1"/>
</dbReference>
<dbReference type="EMBL" id="HACG01030998">
    <property type="protein sequence ID" value="CEK77863.1"/>
    <property type="molecule type" value="Transcribed_RNA"/>
</dbReference>
<keyword evidence="5" id="KW-0560">Oxidoreductase</keyword>
<dbReference type="Gene3D" id="1.10.150.120">
    <property type="entry name" value="[2Fe-2S]-binding domain"/>
    <property type="match status" value="1"/>
</dbReference>
<dbReference type="SUPFAM" id="SSF55447">
    <property type="entry name" value="CO dehydrogenase flavoprotein C-terminal domain-like"/>
    <property type="match status" value="1"/>
</dbReference>
<dbReference type="Pfam" id="PF03450">
    <property type="entry name" value="CO_deh_flav_C"/>
    <property type="match status" value="1"/>
</dbReference>
<dbReference type="InterPro" id="IPR036010">
    <property type="entry name" value="2Fe-2S_ferredoxin-like_sf"/>
</dbReference>
<dbReference type="InterPro" id="IPR036884">
    <property type="entry name" value="2Fe-2S-bd_dom_sf"/>
</dbReference>
<dbReference type="AlphaFoldDB" id="A0A0B7AAS5"/>
<protein>
    <recommendedName>
        <fullName evidence="13">FAD-binding PCMH-type domain-containing protein</fullName>
    </recommendedName>
</protein>
<evidence type="ECO:0000313" key="10">
    <source>
        <dbReference type="EMBL" id="CEK77862.1"/>
    </source>
</evidence>
<dbReference type="PROSITE" id="PS51387">
    <property type="entry name" value="FAD_PCMH"/>
    <property type="match status" value="1"/>
</dbReference>
<evidence type="ECO:0000256" key="1">
    <source>
        <dbReference type="ARBA" id="ARBA00022630"/>
    </source>
</evidence>
<dbReference type="PROSITE" id="PS00197">
    <property type="entry name" value="2FE2S_FER_1"/>
    <property type="match status" value="1"/>
</dbReference>
<dbReference type="EMBL" id="HACG01030999">
    <property type="protein sequence ID" value="CEK77864.1"/>
    <property type="molecule type" value="Transcribed_RNA"/>
</dbReference>
<feature type="domain" description="2Fe-2S ferredoxin-type" evidence="8">
    <location>
        <begin position="6"/>
        <end position="94"/>
    </location>
</feature>
<evidence type="ECO:0000259" key="8">
    <source>
        <dbReference type="PROSITE" id="PS51085"/>
    </source>
</evidence>
<dbReference type="Gene3D" id="3.30.465.10">
    <property type="match status" value="1"/>
</dbReference>
<dbReference type="Gene3D" id="3.30.390.50">
    <property type="entry name" value="CO dehydrogenase flavoprotein, C-terminal domain"/>
    <property type="match status" value="1"/>
</dbReference>
<dbReference type="Gene3D" id="3.30.43.10">
    <property type="entry name" value="Uridine Diphospho-n-acetylenolpyruvylglucosamine Reductase, domain 2"/>
    <property type="match status" value="1"/>
</dbReference>
<sequence>MKDAENSIVFSVNGKPYTVRNEYPMHTSLLDFLRSSGVSSGTKGCCLEGGCGICLVTVQYVDNITEKPTSYSINSCCLQLYSCDGLEITTVEGLGSTSSGIHPIQDRLATFNGAQCGYCSPGQVMNMYGLLKNNARPNMKEVEDAFDTTICRCTGYRPILDAMKSFAIDAPTSPSGGIIDIEELDGKVCCRKGKLCTDFPKNRGKLLEIITDQNRWYRPVKLPQLINLLEQYSTEKYRLVFGNTGFGFFSDQAVTNYTTLIDIRGVKELYSVDLDDKSHITFGANLTLTNLKEQFESINDPDVPYAKEFADHLLHVGSTGIRNMGSWAGNLMLKHVHNEFPSDVFTMLETVGATIKIVGVKETNKNYSLLDFLSLNMNGKVIVSIQLPKYKTQNIIIRTFKTSPRRQLSLPHVSSGFNFQIDISKDYLVEKRPTIIIQGISASLVHASQTEVFLTNKKLSDPAVLREAIQILSVELQPISVSSCWQVCSTGRLWP</sequence>
<evidence type="ECO:0000256" key="4">
    <source>
        <dbReference type="ARBA" id="ARBA00022827"/>
    </source>
</evidence>
<keyword evidence="4" id="KW-0274">FAD</keyword>
<dbReference type="PROSITE" id="PS51085">
    <property type="entry name" value="2FE2S_FER_2"/>
    <property type="match status" value="1"/>
</dbReference>
<dbReference type="GO" id="GO:0016491">
    <property type="term" value="F:oxidoreductase activity"/>
    <property type="evidence" value="ECO:0007669"/>
    <property type="project" value="UniProtKB-KW"/>
</dbReference>
<keyword evidence="1" id="KW-0285">Flavoprotein</keyword>
<dbReference type="InterPro" id="IPR002346">
    <property type="entry name" value="Mopterin_DH_FAD-bd"/>
</dbReference>
<evidence type="ECO:0000256" key="2">
    <source>
        <dbReference type="ARBA" id="ARBA00022714"/>
    </source>
</evidence>
<feature type="domain" description="FAD-binding PCMH-type" evidence="9">
    <location>
        <begin position="209"/>
        <end position="392"/>
    </location>
</feature>
<evidence type="ECO:0000313" key="12">
    <source>
        <dbReference type="EMBL" id="CEK77864.1"/>
    </source>
</evidence>
<evidence type="ECO:0000256" key="7">
    <source>
        <dbReference type="ARBA" id="ARBA00023014"/>
    </source>
</evidence>
<dbReference type="SUPFAM" id="SSF56176">
    <property type="entry name" value="FAD-binding/transporter-associated domain-like"/>
    <property type="match status" value="1"/>
</dbReference>
<accession>A0A0B7AAS5</accession>
<keyword evidence="7" id="KW-0411">Iron-sulfur</keyword>
<keyword evidence="6" id="KW-0408">Iron</keyword>
<dbReference type="Pfam" id="PF01799">
    <property type="entry name" value="Fer2_2"/>
    <property type="match status" value="1"/>
</dbReference>
<dbReference type="InterPro" id="IPR036683">
    <property type="entry name" value="CO_DH_flav_C_dom_sf"/>
</dbReference>
<dbReference type="Pfam" id="PF00941">
    <property type="entry name" value="FAD_binding_5"/>
    <property type="match status" value="1"/>
</dbReference>
<proteinExistence type="predicted"/>
<reference evidence="11" key="1">
    <citation type="submission" date="2014-12" db="EMBL/GenBank/DDBJ databases">
        <title>Insight into the proteome of Arion vulgaris.</title>
        <authorList>
            <person name="Aradska J."/>
            <person name="Bulat T."/>
            <person name="Smidak R."/>
            <person name="Sarate P."/>
            <person name="Gangsoo J."/>
            <person name="Sialana F."/>
            <person name="Bilban M."/>
            <person name="Lubec G."/>
        </authorList>
    </citation>
    <scope>NUCLEOTIDE SEQUENCE</scope>
    <source>
        <tissue evidence="11">Skin</tissue>
    </source>
</reference>
<evidence type="ECO:0000256" key="3">
    <source>
        <dbReference type="ARBA" id="ARBA00022723"/>
    </source>
</evidence>
<organism evidence="11">
    <name type="scientific">Arion vulgaris</name>
    <dbReference type="NCBI Taxonomy" id="1028688"/>
    <lineage>
        <taxon>Eukaryota</taxon>
        <taxon>Metazoa</taxon>
        <taxon>Spiralia</taxon>
        <taxon>Lophotrochozoa</taxon>
        <taxon>Mollusca</taxon>
        <taxon>Gastropoda</taxon>
        <taxon>Heterobranchia</taxon>
        <taxon>Euthyneura</taxon>
        <taxon>Panpulmonata</taxon>
        <taxon>Eupulmonata</taxon>
        <taxon>Stylommatophora</taxon>
        <taxon>Helicina</taxon>
        <taxon>Arionoidea</taxon>
        <taxon>Arionidae</taxon>
        <taxon>Arion</taxon>
    </lineage>
</organism>
<dbReference type="InterPro" id="IPR006058">
    <property type="entry name" value="2Fe2S_fd_BS"/>
</dbReference>
<dbReference type="InterPro" id="IPR012675">
    <property type="entry name" value="Beta-grasp_dom_sf"/>
</dbReference>
<dbReference type="InterPro" id="IPR016169">
    <property type="entry name" value="FAD-bd_PCMH_sub2"/>
</dbReference>
<dbReference type="InterPro" id="IPR016167">
    <property type="entry name" value="FAD-bd_PCMH_sub1"/>
</dbReference>
<evidence type="ECO:0000313" key="11">
    <source>
        <dbReference type="EMBL" id="CEK77863.1"/>
    </source>
</evidence>
<dbReference type="GO" id="GO:0071949">
    <property type="term" value="F:FAD binding"/>
    <property type="evidence" value="ECO:0007669"/>
    <property type="project" value="InterPro"/>
</dbReference>
<evidence type="ECO:0000256" key="5">
    <source>
        <dbReference type="ARBA" id="ARBA00023002"/>
    </source>
</evidence>
<dbReference type="CDD" id="cd00207">
    <property type="entry name" value="fer2"/>
    <property type="match status" value="1"/>
</dbReference>
<evidence type="ECO:0008006" key="13">
    <source>
        <dbReference type="Google" id="ProtNLM"/>
    </source>
</evidence>
<dbReference type="GO" id="GO:0005506">
    <property type="term" value="F:iron ion binding"/>
    <property type="evidence" value="ECO:0007669"/>
    <property type="project" value="InterPro"/>
</dbReference>
<name>A0A0B7AAS5_9EUPU</name>
<dbReference type="SUPFAM" id="SSF47741">
    <property type="entry name" value="CO dehydrogenase ISP C-domain like"/>
    <property type="match status" value="1"/>
</dbReference>
<dbReference type="InterPro" id="IPR036318">
    <property type="entry name" value="FAD-bd_PCMH-like_sf"/>
</dbReference>
<keyword evidence="3" id="KW-0479">Metal-binding</keyword>
<dbReference type="SUPFAM" id="SSF54292">
    <property type="entry name" value="2Fe-2S ferredoxin-like"/>
    <property type="match status" value="1"/>
</dbReference>